<accession>A0A9P4X918</accession>
<dbReference type="AlphaFoldDB" id="A0A9P4X918"/>
<dbReference type="EMBL" id="QLNT01000018">
    <property type="protein sequence ID" value="KAF3065592.1"/>
    <property type="molecule type" value="Genomic_DNA"/>
</dbReference>
<evidence type="ECO:0000313" key="1">
    <source>
        <dbReference type="EMBL" id="KAF3065592.1"/>
    </source>
</evidence>
<gene>
    <name evidence="1" type="ORF">CFAM422_009712</name>
</gene>
<reference evidence="1 2" key="1">
    <citation type="submission" date="2018-06" db="EMBL/GenBank/DDBJ databases">
        <title>Genome analysis of cellulolytic fungus Trichoderma lentiforme CFAM-422.</title>
        <authorList>
            <person name="Steindorff A.S."/>
            <person name="Formighieri E.F."/>
            <person name="Midorikawa G.E.O."/>
            <person name="Tamietti M.S."/>
            <person name="Ramos E.Z."/>
            <person name="Silva A.S."/>
            <person name="Bon E.P.S."/>
            <person name="Mendes T.D."/>
            <person name="Damaso M.C.T."/>
            <person name="Favaro L.C.L."/>
        </authorList>
    </citation>
    <scope>NUCLEOTIDE SEQUENCE [LARGE SCALE GENOMIC DNA]</scope>
    <source>
        <strain evidence="1 2">CFAM-422</strain>
    </source>
</reference>
<comment type="caution">
    <text evidence="1">The sequence shown here is derived from an EMBL/GenBank/DDBJ whole genome shotgun (WGS) entry which is preliminary data.</text>
</comment>
<evidence type="ECO:0000313" key="2">
    <source>
        <dbReference type="Proteomes" id="UP000801864"/>
    </source>
</evidence>
<name>A0A9P4X918_9HYPO</name>
<organism evidence="1 2">
    <name type="scientific">Trichoderma lentiforme</name>
    <dbReference type="NCBI Taxonomy" id="1567552"/>
    <lineage>
        <taxon>Eukaryota</taxon>
        <taxon>Fungi</taxon>
        <taxon>Dikarya</taxon>
        <taxon>Ascomycota</taxon>
        <taxon>Pezizomycotina</taxon>
        <taxon>Sordariomycetes</taxon>
        <taxon>Hypocreomycetidae</taxon>
        <taxon>Hypocreales</taxon>
        <taxon>Hypocreaceae</taxon>
        <taxon>Trichoderma</taxon>
    </lineage>
</organism>
<keyword evidence="2" id="KW-1185">Reference proteome</keyword>
<sequence>MAVENVNWRTSSSGVIRGRTTIRPQKRLGEQLIFANRNSSRCLVTKEGFSDPAARVGRAAASLSLPGALQGQNHLQ</sequence>
<protein>
    <submittedName>
        <fullName evidence="1">Uncharacterized protein</fullName>
    </submittedName>
</protein>
<proteinExistence type="predicted"/>
<dbReference type="Proteomes" id="UP000801864">
    <property type="component" value="Unassembled WGS sequence"/>
</dbReference>